<comment type="caution">
    <text evidence="2">The sequence shown here is derived from an EMBL/GenBank/DDBJ whole genome shotgun (WGS) entry which is preliminary data.</text>
</comment>
<sequence>MSNAMDFISAYNIIDSRMRAIYRGKGNLQFSDLVRRCAQFNRTVRKYEEDLLLCARLRNVIVHESRKDRIIAEPCDELTHTICHVAQLLQAPPLLSALKDKTVTGIDAQATLSDAIDRVSRTNYSNLPVYRGRRMVGVLNNRRIVRVIGRALADGIPMEECLQLPCEKILHEDDMMRFYKVLGKNNTIQEAIDAFEDNRKLLAVIVTSSGRVGDEIVNLLTSADLPMLLRLLEE</sequence>
<gene>
    <name evidence="2" type="ORF">H9812_00610</name>
</gene>
<dbReference type="Proteomes" id="UP000824044">
    <property type="component" value="Unassembled WGS sequence"/>
</dbReference>
<reference evidence="2" key="1">
    <citation type="journal article" date="2021" name="PeerJ">
        <title>Extensive microbial diversity within the chicken gut microbiome revealed by metagenomics and culture.</title>
        <authorList>
            <person name="Gilroy R."/>
            <person name="Ravi A."/>
            <person name="Getino M."/>
            <person name="Pursley I."/>
            <person name="Horton D.L."/>
            <person name="Alikhan N.F."/>
            <person name="Baker D."/>
            <person name="Gharbi K."/>
            <person name="Hall N."/>
            <person name="Watson M."/>
            <person name="Adriaenssens E.M."/>
            <person name="Foster-Nyarko E."/>
            <person name="Jarju S."/>
            <person name="Secka A."/>
            <person name="Antonio M."/>
            <person name="Oren A."/>
            <person name="Chaudhuri R.R."/>
            <person name="La Ragione R."/>
            <person name="Hildebrand F."/>
            <person name="Pallen M.J."/>
        </authorList>
    </citation>
    <scope>NUCLEOTIDE SEQUENCE</scope>
    <source>
        <strain evidence="2">CHK33-5263</strain>
    </source>
</reference>
<dbReference type="InterPro" id="IPR000644">
    <property type="entry name" value="CBS_dom"/>
</dbReference>
<reference evidence="2" key="2">
    <citation type="submission" date="2021-04" db="EMBL/GenBank/DDBJ databases">
        <authorList>
            <person name="Gilroy R."/>
        </authorList>
    </citation>
    <scope>NUCLEOTIDE SEQUENCE</scope>
    <source>
        <strain evidence="2">CHK33-5263</strain>
    </source>
</reference>
<evidence type="ECO:0000313" key="3">
    <source>
        <dbReference type="Proteomes" id="UP000824044"/>
    </source>
</evidence>
<organism evidence="2 3">
    <name type="scientific">Candidatus Gallimonas intestinigallinarum</name>
    <dbReference type="NCBI Taxonomy" id="2838604"/>
    <lineage>
        <taxon>Bacteria</taxon>
        <taxon>Bacillati</taxon>
        <taxon>Bacillota</taxon>
        <taxon>Clostridia</taxon>
        <taxon>Candidatus Gallimonas</taxon>
    </lineage>
</organism>
<dbReference type="EMBL" id="DXBS01000014">
    <property type="protein sequence ID" value="HIZ23968.1"/>
    <property type="molecule type" value="Genomic_DNA"/>
</dbReference>
<name>A0A9D2IUH9_9FIRM</name>
<accession>A0A9D2IUH9</accession>
<evidence type="ECO:0000313" key="2">
    <source>
        <dbReference type="EMBL" id="HIZ23968.1"/>
    </source>
</evidence>
<dbReference type="InterPro" id="IPR046342">
    <property type="entry name" value="CBS_dom_sf"/>
</dbReference>
<evidence type="ECO:0000259" key="1">
    <source>
        <dbReference type="Pfam" id="PF00571"/>
    </source>
</evidence>
<dbReference type="AlphaFoldDB" id="A0A9D2IUH9"/>
<feature type="domain" description="CBS" evidence="1">
    <location>
        <begin position="105"/>
        <end position="148"/>
    </location>
</feature>
<protein>
    <submittedName>
        <fullName evidence="2">CBS domain-containing protein</fullName>
    </submittedName>
</protein>
<dbReference type="Pfam" id="PF00571">
    <property type="entry name" value="CBS"/>
    <property type="match status" value="1"/>
</dbReference>
<proteinExistence type="predicted"/>
<dbReference type="Gene3D" id="3.10.580.10">
    <property type="entry name" value="CBS-domain"/>
    <property type="match status" value="1"/>
</dbReference>
<dbReference type="SUPFAM" id="SSF54631">
    <property type="entry name" value="CBS-domain pair"/>
    <property type="match status" value="1"/>
</dbReference>